<dbReference type="EMBL" id="JAZHXI010000007">
    <property type="protein sequence ID" value="KAL2069552.1"/>
    <property type="molecule type" value="Genomic_DNA"/>
</dbReference>
<comment type="similarity">
    <text evidence="2">Belongs to the ABC transporter superfamily. ABCG family. Eye pigment precursor importer (TC 3.A.1.204) subfamily.</text>
</comment>
<dbReference type="InterPro" id="IPR017871">
    <property type="entry name" value="ABC_transporter-like_CS"/>
</dbReference>
<keyword evidence="6" id="KW-0067">ATP-binding</keyword>
<comment type="caution">
    <text evidence="11">The sequence shown here is derived from an EMBL/GenBank/DDBJ whole genome shotgun (WGS) entry which is preliminary data.</text>
</comment>
<dbReference type="Pfam" id="PF19055">
    <property type="entry name" value="ABC2_membrane_7"/>
    <property type="match status" value="1"/>
</dbReference>
<accession>A0ABR4CIL3</accession>
<dbReference type="Gene3D" id="3.40.50.300">
    <property type="entry name" value="P-loop containing nucleotide triphosphate hydrolases"/>
    <property type="match status" value="1"/>
</dbReference>
<evidence type="ECO:0000256" key="3">
    <source>
        <dbReference type="ARBA" id="ARBA00022448"/>
    </source>
</evidence>
<dbReference type="SUPFAM" id="SSF52540">
    <property type="entry name" value="P-loop containing nucleoside triphosphate hydrolases"/>
    <property type="match status" value="1"/>
</dbReference>
<dbReference type="InterPro" id="IPR027417">
    <property type="entry name" value="P-loop_NTPase"/>
</dbReference>
<keyword evidence="12" id="KW-1185">Reference proteome</keyword>
<dbReference type="Proteomes" id="UP001595075">
    <property type="component" value="Unassembled WGS sequence"/>
</dbReference>
<keyword evidence="3" id="KW-0813">Transport</keyword>
<keyword evidence="7 9" id="KW-1133">Transmembrane helix</keyword>
<keyword evidence="5" id="KW-0547">Nucleotide-binding</keyword>
<evidence type="ECO:0000256" key="4">
    <source>
        <dbReference type="ARBA" id="ARBA00022692"/>
    </source>
</evidence>
<dbReference type="InterPro" id="IPR003439">
    <property type="entry name" value="ABC_transporter-like_ATP-bd"/>
</dbReference>
<dbReference type="InterPro" id="IPR052215">
    <property type="entry name" value="Plant_ABCG"/>
</dbReference>
<evidence type="ECO:0000256" key="9">
    <source>
        <dbReference type="SAM" id="Phobius"/>
    </source>
</evidence>
<protein>
    <recommendedName>
        <fullName evidence="10">ABC transporter domain-containing protein</fullName>
    </recommendedName>
</protein>
<feature type="transmembrane region" description="Helical" evidence="9">
    <location>
        <begin position="671"/>
        <end position="692"/>
    </location>
</feature>
<comment type="subcellular location">
    <subcellularLocation>
        <location evidence="1">Membrane</location>
        <topology evidence="1">Multi-pass membrane protein</topology>
    </subcellularLocation>
</comment>
<feature type="transmembrane region" description="Helical" evidence="9">
    <location>
        <begin position="511"/>
        <end position="534"/>
    </location>
</feature>
<dbReference type="InterPro" id="IPR003593">
    <property type="entry name" value="AAA+_ATPase"/>
</dbReference>
<proteinExistence type="inferred from homology"/>
<reference evidence="11 12" key="1">
    <citation type="journal article" date="2024" name="Commun. Biol.">
        <title>Comparative genomic analysis of thermophilic fungi reveals convergent evolutionary adaptations and gene losses.</title>
        <authorList>
            <person name="Steindorff A.S."/>
            <person name="Aguilar-Pontes M.V."/>
            <person name="Robinson A.J."/>
            <person name="Andreopoulos B."/>
            <person name="LaButti K."/>
            <person name="Kuo A."/>
            <person name="Mondo S."/>
            <person name="Riley R."/>
            <person name="Otillar R."/>
            <person name="Haridas S."/>
            <person name="Lipzen A."/>
            <person name="Grimwood J."/>
            <person name="Schmutz J."/>
            <person name="Clum A."/>
            <person name="Reid I.D."/>
            <person name="Moisan M.C."/>
            <person name="Butler G."/>
            <person name="Nguyen T.T.M."/>
            <person name="Dewar K."/>
            <person name="Conant G."/>
            <person name="Drula E."/>
            <person name="Henrissat B."/>
            <person name="Hansel C."/>
            <person name="Singer S."/>
            <person name="Hutchinson M.I."/>
            <person name="de Vries R.P."/>
            <person name="Natvig D.O."/>
            <person name="Powell A.J."/>
            <person name="Tsang A."/>
            <person name="Grigoriev I.V."/>
        </authorList>
    </citation>
    <scope>NUCLEOTIDE SEQUENCE [LARGE SCALE GENOMIC DNA]</scope>
    <source>
        <strain evidence="11 12">CBS 494.80</strain>
    </source>
</reference>
<evidence type="ECO:0000313" key="12">
    <source>
        <dbReference type="Proteomes" id="UP001595075"/>
    </source>
</evidence>
<keyword evidence="4 9" id="KW-0812">Transmembrane</keyword>
<evidence type="ECO:0000256" key="8">
    <source>
        <dbReference type="ARBA" id="ARBA00023136"/>
    </source>
</evidence>
<feature type="transmembrane region" description="Helical" evidence="9">
    <location>
        <begin position="433"/>
        <end position="455"/>
    </location>
</feature>
<dbReference type="InterPro" id="IPR043926">
    <property type="entry name" value="ABCG_dom"/>
</dbReference>
<dbReference type="PROSITE" id="PS50893">
    <property type="entry name" value="ABC_TRANSPORTER_2"/>
    <property type="match status" value="1"/>
</dbReference>
<feature type="transmembrane region" description="Helical" evidence="9">
    <location>
        <begin position="573"/>
        <end position="596"/>
    </location>
</feature>
<dbReference type="InterPro" id="IPR013525">
    <property type="entry name" value="ABC2_TM"/>
</dbReference>
<dbReference type="PANTHER" id="PTHR48042:SF11">
    <property type="entry name" value="ABC TRANSPORTER G FAMILY MEMBER 11"/>
    <property type="match status" value="1"/>
</dbReference>
<evidence type="ECO:0000256" key="5">
    <source>
        <dbReference type="ARBA" id="ARBA00022741"/>
    </source>
</evidence>
<evidence type="ECO:0000256" key="1">
    <source>
        <dbReference type="ARBA" id="ARBA00004141"/>
    </source>
</evidence>
<name>A0ABR4CIL3_9HELO</name>
<feature type="domain" description="ABC transporter" evidence="10">
    <location>
        <begin position="57"/>
        <end position="347"/>
    </location>
</feature>
<evidence type="ECO:0000313" key="11">
    <source>
        <dbReference type="EMBL" id="KAL2069552.1"/>
    </source>
</evidence>
<organism evidence="11 12">
    <name type="scientific">Oculimacula yallundae</name>
    <dbReference type="NCBI Taxonomy" id="86028"/>
    <lineage>
        <taxon>Eukaryota</taxon>
        <taxon>Fungi</taxon>
        <taxon>Dikarya</taxon>
        <taxon>Ascomycota</taxon>
        <taxon>Pezizomycotina</taxon>
        <taxon>Leotiomycetes</taxon>
        <taxon>Helotiales</taxon>
        <taxon>Ploettnerulaceae</taxon>
        <taxon>Oculimacula</taxon>
    </lineage>
</organism>
<sequence>MLSNTMMRNEARKGSFGPGLEMESLYTGGVSHERYNVDIEQKAGNEAHLLNNNVRNFIWQDVTVTVKDKKTGKPKAILDNIEGIVKAGEICALMGPSGCGKTTLLNVLAHRDAAGGAHVEGVTLINGSSPSAGAFRRMTCYVEQDDALIGSLTVRETLHFAARLAHKNTISKADRIKRIDDLLESFGLSDQQDTLIGTPIRKGISGGQKRRLSVAAQLITAPKIMFLDEPTSGLDSTASYEVIHYIKEVAKRNNLIVIASIHQPSTSTCKFKISSGYFDDQGSQDCTLSETKLLMTVKQLFFDLTTDVYQDQMFDKLLLLSGGKPFYFGSVEGVEAHFVSLGFPMPFHTNPAEFILDLMNVDFANDGPIAQQQLHEMQMGWARSHKARDIATQICATSSLIEPPAISKPPSRSFFTVVMTLVHRSFIKSYRDVVAYGIRMAMYIGLAIMMGTVWLRLESKQSDIQPYINAVFFGSAFMSFMAVAYVPSFLEDRLTFIKERANGLYGPTAFMLSNFIIGLPYLFMIAVVFSSIAYWLSNFQPTAQAFFTWVMWLFLDLLAAESLVVLVSSVAPVFVIALAVTAFANGLWMSVGGFLVPTKTLNVFWRYAFHYIDYQAYVFQGMMVNEFADRTYSCGAGCHCMIQTELAKECRISGLGVLDEYGYKTGRTGQWVGILVGIVVGYRLLGLVAMFIRK</sequence>
<evidence type="ECO:0000259" key="10">
    <source>
        <dbReference type="PROSITE" id="PS50893"/>
    </source>
</evidence>
<evidence type="ECO:0000256" key="6">
    <source>
        <dbReference type="ARBA" id="ARBA00022840"/>
    </source>
</evidence>
<feature type="transmembrane region" description="Helical" evidence="9">
    <location>
        <begin position="546"/>
        <end position="566"/>
    </location>
</feature>
<dbReference type="Pfam" id="PF01061">
    <property type="entry name" value="ABC2_membrane"/>
    <property type="match status" value="1"/>
</dbReference>
<dbReference type="Pfam" id="PF00005">
    <property type="entry name" value="ABC_tran"/>
    <property type="match status" value="1"/>
</dbReference>
<dbReference type="SMART" id="SM00382">
    <property type="entry name" value="AAA"/>
    <property type="match status" value="1"/>
</dbReference>
<keyword evidence="8 9" id="KW-0472">Membrane</keyword>
<dbReference type="PANTHER" id="PTHR48042">
    <property type="entry name" value="ABC TRANSPORTER G FAMILY MEMBER 11"/>
    <property type="match status" value="1"/>
</dbReference>
<feature type="transmembrane region" description="Helical" evidence="9">
    <location>
        <begin position="467"/>
        <end position="490"/>
    </location>
</feature>
<evidence type="ECO:0000256" key="2">
    <source>
        <dbReference type="ARBA" id="ARBA00005814"/>
    </source>
</evidence>
<evidence type="ECO:0000256" key="7">
    <source>
        <dbReference type="ARBA" id="ARBA00022989"/>
    </source>
</evidence>
<gene>
    <name evidence="11" type="ORF">VTL71DRAFT_14231</name>
</gene>
<dbReference type="PROSITE" id="PS00211">
    <property type="entry name" value="ABC_TRANSPORTER_1"/>
    <property type="match status" value="1"/>
</dbReference>